<evidence type="ECO:0000256" key="1">
    <source>
        <dbReference type="SAM" id="Phobius"/>
    </source>
</evidence>
<keyword evidence="1" id="KW-1133">Transmembrane helix</keyword>
<dbReference type="PANTHER" id="PTHR37804:SF1">
    <property type="entry name" value="CDAA REGULATORY PROTEIN CDAR"/>
    <property type="match status" value="1"/>
</dbReference>
<dbReference type="RefSeq" id="WP_126465361.1">
    <property type="nucleotide sequence ID" value="NZ_LR134523.1"/>
</dbReference>
<name>A0A3S4Z3Q1_9FIRM</name>
<dbReference type="Gene3D" id="2.170.120.40">
    <property type="entry name" value="YbbR-like domain"/>
    <property type="match status" value="2"/>
</dbReference>
<dbReference type="InterPro" id="IPR012505">
    <property type="entry name" value="YbbR"/>
</dbReference>
<dbReference type="KEGG" id="piv:NCTC13079_00757"/>
<proteinExistence type="predicted"/>
<organism evidence="2 3">
    <name type="scientific">Aedoeadaptatus ivorii</name>
    <dbReference type="NCBI Taxonomy" id="54006"/>
    <lineage>
        <taxon>Bacteria</taxon>
        <taxon>Bacillati</taxon>
        <taxon>Bacillota</taxon>
        <taxon>Tissierellia</taxon>
        <taxon>Tissierellales</taxon>
        <taxon>Peptoniphilaceae</taxon>
        <taxon>Aedoeadaptatus</taxon>
    </lineage>
</organism>
<gene>
    <name evidence="2" type="ORF">NCTC13079_00757</name>
</gene>
<dbReference type="Pfam" id="PF07949">
    <property type="entry name" value="YbbR"/>
    <property type="match status" value="2"/>
</dbReference>
<keyword evidence="1" id="KW-0812">Transmembrane</keyword>
<protein>
    <submittedName>
        <fullName evidence="2">Uncharacterized protein conserved in bacteria</fullName>
    </submittedName>
</protein>
<evidence type="ECO:0000313" key="3">
    <source>
        <dbReference type="Proteomes" id="UP000269544"/>
    </source>
</evidence>
<feature type="transmembrane region" description="Helical" evidence="1">
    <location>
        <begin position="12"/>
        <end position="32"/>
    </location>
</feature>
<keyword evidence="1" id="KW-0472">Membrane</keyword>
<dbReference type="AlphaFoldDB" id="A0A3S4Z3Q1"/>
<dbReference type="PANTHER" id="PTHR37804">
    <property type="entry name" value="CDAA REGULATORY PROTEIN CDAR"/>
    <property type="match status" value="1"/>
</dbReference>
<keyword evidence="3" id="KW-1185">Reference proteome</keyword>
<dbReference type="OrthoDB" id="2111604at2"/>
<dbReference type="Proteomes" id="UP000269544">
    <property type="component" value="Chromosome"/>
</dbReference>
<sequence>MREKYLNFITKYRDTLTKVLSVVIAILLWYYVITEVDPKITKDFSGVEVELRNQSIMRDAGLELLKDEKFTVDVQVIGNRSAIVDLQEGDISAYVDLGEVAPGSQRLPIHLRIADDTVSVEKSSPKAISIAADEIISKVMPVEITSTGKPKDGYVLENITAGQEEVKVKGPKTYLDKVRFIRGYVPLNGATESVLASVDLVALDQNRNPIRGLEFEPKSISSQAIITKAVTVPIEVQYTNADAAGFSEERAILTPQNVTISGDGNVIDNVGSVLTEPVDVKELMNVYTMPVNLRLPEGVRLVNPDETTLLRYMKKESATKSLDISTKDIAGEKDSGISPADFRIPETIKVEIYGEKNLLEAIRDEDILLTVGENGRIRAEVPKDVEVIKLTPKHVPAAT</sequence>
<accession>A0A3S4Z3Q1</accession>
<evidence type="ECO:0000313" key="2">
    <source>
        <dbReference type="EMBL" id="VEJ35573.1"/>
    </source>
</evidence>
<dbReference type="InterPro" id="IPR053154">
    <property type="entry name" value="c-di-AMP_regulator"/>
</dbReference>
<dbReference type="Gene3D" id="2.170.120.30">
    <property type="match status" value="1"/>
</dbReference>
<dbReference type="EMBL" id="LR134523">
    <property type="protein sequence ID" value="VEJ35573.1"/>
    <property type="molecule type" value="Genomic_DNA"/>
</dbReference>
<reference evidence="2 3" key="1">
    <citation type="submission" date="2018-12" db="EMBL/GenBank/DDBJ databases">
        <authorList>
            <consortium name="Pathogen Informatics"/>
        </authorList>
    </citation>
    <scope>NUCLEOTIDE SEQUENCE [LARGE SCALE GENOMIC DNA]</scope>
    <source>
        <strain evidence="2 3">NCTC13079</strain>
    </source>
</reference>